<sequence length="76" mass="8639">MKRVKIKHHTAASIQVKDHSKPKLSAYEWVSDDQRHELSVKNNALTLPNETGKHVIEITADWPNGNASYTFVVEVE</sequence>
<dbReference type="RefSeq" id="WP_155216181.1">
    <property type="nucleotide sequence ID" value="NZ_WNHB01000002.1"/>
</dbReference>
<name>A0A6N8CLN3_9BACI</name>
<gene>
    <name evidence="1" type="ORF">GMB86_01670</name>
</gene>
<dbReference type="AlphaFoldDB" id="A0A6N8CLN3"/>
<accession>A0A6N8CLN3</accession>
<protein>
    <recommendedName>
        <fullName evidence="3">Ig-like domain-containing protein</fullName>
    </recommendedName>
</protein>
<dbReference type="OrthoDB" id="2452352at2"/>
<proteinExistence type="predicted"/>
<evidence type="ECO:0000313" key="1">
    <source>
        <dbReference type="EMBL" id="MTT30721.1"/>
    </source>
</evidence>
<reference evidence="1 2" key="1">
    <citation type="submission" date="2019-11" db="EMBL/GenBank/DDBJ databases">
        <title>Terrilactibacillus tamarindus sp. nov. BCM23-1 isolated from bark of Tamarindus indica.</title>
        <authorList>
            <person name="Kingkaew E."/>
            <person name="Tanasupawat S."/>
        </authorList>
    </citation>
    <scope>NUCLEOTIDE SEQUENCE [LARGE SCALE GENOMIC DNA]</scope>
    <source>
        <strain evidence="1 2">BCM23-1</strain>
    </source>
</reference>
<dbReference type="Proteomes" id="UP000440978">
    <property type="component" value="Unassembled WGS sequence"/>
</dbReference>
<evidence type="ECO:0008006" key="3">
    <source>
        <dbReference type="Google" id="ProtNLM"/>
    </source>
</evidence>
<organism evidence="1 2">
    <name type="scientific">Terrilactibacillus tamarindi</name>
    <dbReference type="NCBI Taxonomy" id="2599694"/>
    <lineage>
        <taxon>Bacteria</taxon>
        <taxon>Bacillati</taxon>
        <taxon>Bacillota</taxon>
        <taxon>Bacilli</taxon>
        <taxon>Bacillales</taxon>
        <taxon>Bacillaceae</taxon>
        <taxon>Terrilactibacillus</taxon>
    </lineage>
</organism>
<dbReference type="EMBL" id="WNHB01000002">
    <property type="protein sequence ID" value="MTT30721.1"/>
    <property type="molecule type" value="Genomic_DNA"/>
</dbReference>
<comment type="caution">
    <text evidence="1">The sequence shown here is derived from an EMBL/GenBank/DDBJ whole genome shotgun (WGS) entry which is preliminary data.</text>
</comment>
<evidence type="ECO:0000313" key="2">
    <source>
        <dbReference type="Proteomes" id="UP000440978"/>
    </source>
</evidence>
<keyword evidence="2" id="KW-1185">Reference proteome</keyword>